<dbReference type="RefSeq" id="XP_004338181.1">
    <property type="nucleotide sequence ID" value="XM_004338133.1"/>
</dbReference>
<evidence type="ECO:0000313" key="7">
    <source>
        <dbReference type="Proteomes" id="UP000011083"/>
    </source>
</evidence>
<dbReference type="KEGG" id="acan:ACA1_178070"/>
<dbReference type="Proteomes" id="UP000011083">
    <property type="component" value="Unassembled WGS sequence"/>
</dbReference>
<evidence type="ECO:0000256" key="2">
    <source>
        <dbReference type="PROSITE-ProRule" id="PRU00983"/>
    </source>
</evidence>
<evidence type="ECO:0000313" key="6">
    <source>
        <dbReference type="EMBL" id="ELR16168.1"/>
    </source>
</evidence>
<feature type="region of interest" description="Disordered" evidence="3">
    <location>
        <begin position="108"/>
        <end position="186"/>
    </location>
</feature>
<dbReference type="InterPro" id="IPR046773">
    <property type="entry name" value="DOCKER_Lobe_C"/>
</dbReference>
<dbReference type="Gene3D" id="1.20.58.740">
    <property type="match status" value="1"/>
</dbReference>
<dbReference type="Pfam" id="PF20421">
    <property type="entry name" value="DHR-2_Lobe_C"/>
    <property type="match status" value="1"/>
</dbReference>
<comment type="similarity">
    <text evidence="2">Belongs to the DOCK family.</text>
</comment>
<dbReference type="PROSITE" id="PS51650">
    <property type="entry name" value="C2_DOCK"/>
    <property type="match status" value="1"/>
</dbReference>
<feature type="compositionally biased region" description="Basic residues" evidence="3">
    <location>
        <begin position="162"/>
        <end position="177"/>
    </location>
</feature>
<feature type="domain" description="C2 DOCK-type" evidence="4">
    <location>
        <begin position="464"/>
        <end position="627"/>
    </location>
</feature>
<reference evidence="6 7" key="1">
    <citation type="journal article" date="2013" name="Genome Biol.">
        <title>Genome of Acanthamoeba castellanii highlights extensive lateral gene transfer and early evolution of tyrosine kinase signaling.</title>
        <authorList>
            <person name="Clarke M."/>
            <person name="Lohan A.J."/>
            <person name="Liu B."/>
            <person name="Lagkouvardos I."/>
            <person name="Roy S."/>
            <person name="Zafar N."/>
            <person name="Bertelli C."/>
            <person name="Schilde C."/>
            <person name="Kianianmomeni A."/>
            <person name="Burglin T.R."/>
            <person name="Frech C."/>
            <person name="Turcotte B."/>
            <person name="Kopec K.O."/>
            <person name="Synnott J.M."/>
            <person name="Choo C."/>
            <person name="Paponov I."/>
            <person name="Finkler A."/>
            <person name="Soon Heng Tan C."/>
            <person name="Hutchins A.P."/>
            <person name="Weinmeier T."/>
            <person name="Rattei T."/>
            <person name="Chu J.S."/>
            <person name="Gimenez G."/>
            <person name="Irimia M."/>
            <person name="Rigden D.J."/>
            <person name="Fitzpatrick D.A."/>
            <person name="Lorenzo-Morales J."/>
            <person name="Bateman A."/>
            <person name="Chiu C.H."/>
            <person name="Tang P."/>
            <person name="Hegemann P."/>
            <person name="Fromm H."/>
            <person name="Raoult D."/>
            <person name="Greub G."/>
            <person name="Miranda-Saavedra D."/>
            <person name="Chen N."/>
            <person name="Nash P."/>
            <person name="Ginger M.L."/>
            <person name="Horn M."/>
            <person name="Schaap P."/>
            <person name="Caler L."/>
            <person name="Loftus B."/>
        </authorList>
    </citation>
    <scope>NUCLEOTIDE SEQUENCE [LARGE SCALE GENOMIC DNA]</scope>
    <source>
        <strain evidence="6 7">Neff</strain>
    </source>
</reference>
<dbReference type="Pfam" id="PF20422">
    <property type="entry name" value="DHR-2_Lobe_B"/>
    <property type="match status" value="1"/>
</dbReference>
<dbReference type="InterPro" id="IPR026791">
    <property type="entry name" value="DOCK"/>
</dbReference>
<evidence type="ECO:0000256" key="1">
    <source>
        <dbReference type="ARBA" id="ARBA00022658"/>
    </source>
</evidence>
<keyword evidence="1" id="KW-0344">Guanine-nucleotide releasing factor</keyword>
<dbReference type="Pfam" id="PF06920">
    <property type="entry name" value="DHR-2_Lobe_A"/>
    <property type="match status" value="1"/>
</dbReference>
<dbReference type="Gene3D" id="2.60.40.150">
    <property type="entry name" value="C2 domain"/>
    <property type="match status" value="1"/>
</dbReference>
<keyword evidence="7" id="KW-1185">Reference proteome</keyword>
<dbReference type="PANTHER" id="PTHR23317:SF76">
    <property type="entry name" value="LD20667P"/>
    <property type="match status" value="1"/>
</dbReference>
<dbReference type="InterPro" id="IPR043162">
    <property type="entry name" value="DOCK_C_lobe_C"/>
</dbReference>
<dbReference type="PROSITE" id="PS51651">
    <property type="entry name" value="DOCKER"/>
    <property type="match status" value="1"/>
</dbReference>
<gene>
    <name evidence="6" type="ORF">ACA1_178070</name>
</gene>
<dbReference type="Pfam" id="PF14429">
    <property type="entry name" value="DOCK-C2"/>
    <property type="match status" value="1"/>
</dbReference>
<dbReference type="PANTHER" id="PTHR23317">
    <property type="entry name" value="DEDICATOR OF CYTOKINESIS DOCK"/>
    <property type="match status" value="1"/>
</dbReference>
<dbReference type="Gene3D" id="1.25.40.410">
    <property type="match status" value="1"/>
</dbReference>
<dbReference type="InterPro" id="IPR043161">
    <property type="entry name" value="DOCK_C_lobe_A"/>
</dbReference>
<evidence type="ECO:0000259" key="4">
    <source>
        <dbReference type="PROSITE" id="PS51650"/>
    </source>
</evidence>
<name>L8GU77_ACACF</name>
<dbReference type="Pfam" id="PF11878">
    <property type="entry name" value="DOCK_C-D_N"/>
    <property type="match status" value="1"/>
</dbReference>
<dbReference type="OMA" id="CMGVVQX"/>
<dbReference type="InterPro" id="IPR035892">
    <property type="entry name" value="C2_domain_sf"/>
</dbReference>
<feature type="compositionally biased region" description="Polar residues" evidence="3">
    <location>
        <begin position="135"/>
        <end position="146"/>
    </location>
</feature>
<dbReference type="GO" id="GO:0005085">
    <property type="term" value="F:guanyl-nucleotide exchange factor activity"/>
    <property type="evidence" value="ECO:0007669"/>
    <property type="project" value="UniProtKB-KW"/>
</dbReference>
<proteinExistence type="inferred from homology"/>
<evidence type="ECO:0000256" key="3">
    <source>
        <dbReference type="SAM" id="MobiDB-lite"/>
    </source>
</evidence>
<dbReference type="EMBL" id="KB008006">
    <property type="protein sequence ID" value="ELR16168.1"/>
    <property type="molecule type" value="Genomic_DNA"/>
</dbReference>
<dbReference type="GO" id="GO:0007264">
    <property type="term" value="P:small GTPase-mediated signal transduction"/>
    <property type="evidence" value="ECO:0007669"/>
    <property type="project" value="InterPro"/>
</dbReference>
<protein>
    <submittedName>
        <fullName evidence="6">Dedicator of cytokinesis</fullName>
    </submittedName>
</protein>
<organism evidence="6 7">
    <name type="scientific">Acanthamoeba castellanii (strain ATCC 30010 / Neff)</name>
    <dbReference type="NCBI Taxonomy" id="1257118"/>
    <lineage>
        <taxon>Eukaryota</taxon>
        <taxon>Amoebozoa</taxon>
        <taxon>Discosea</taxon>
        <taxon>Longamoebia</taxon>
        <taxon>Centramoebida</taxon>
        <taxon>Acanthamoebidae</taxon>
        <taxon>Acanthamoeba</taxon>
    </lineage>
</organism>
<sequence length="1817" mass="202443">MENPRGSVSEPPEGWAWGASEGGTQHYDVDTRLAGDDVKEDIRLHPAAALLYSFPEGDVRVGHKKRKTHTLGPSLPAEALGLLKSDSYLRDCIGLFTQDWTTVKRRYRERNRRDERVRSRRLLSPEAEAGLPPQTFESFDSPSSRIPSGPAANTEELDVGKKGKKKKGKKEKKKKGNRSCGAAEEATESSEEVALRQYFAKTADLSLHPRNYFARDTYTGVQLLVTPRKISFALGNFEPFYGVLALYDMAKKVKISENFYFDVNDDDVSKLTLSGSSQAERASKKALFRVAKPSADVYLVLRIEKVLQGDPEDSLDLYGKCDSIKEKDRERLEAHTKECCKRFGEYRQGMGWSVLPLFGQDGQLAVPETATFQPVYRYRPEASDAQFFASWGDQSKAGSKRLKTLPGNCVVEITEVAEGAKPPGRLTPSLIPLKPACPADDKQTVLEIEEFGGLRGDGVATDYVNNLYIYPELVNGAASGRNLAIRVQLLNSDRDPDAPSPLPCICTRSGELASDAVTLVSYHAKNPSYYDEFKICLPPTITPAHHLLFTLYHIPVQIAKNKDVAPERKVIGYAWLPLFVDGRMAGEDHQVPLAANIAPAYLSPEGSSHIRWLDGGKASLRLKLQLVSSLYTQDHALGEFFAYSVPPASPDALVHTLNALTAVPPRKLAWFLPLMLNLLFRLACVGTLTTQRHAFATILTILNIISTEMDIGAVLDSYASYVVCPAEIERNSKVYLHHQIAKHWAFFFARASNADAPKEELYKFAGFLFKLIYRSMVLKLHSTGELKDEESTSRRGRFDPQFEAELRSLITGHTRVLQAGLRVGLTNAKLLSQVLALALHDLMSVMDRGVVLHLADLIAANMVPPSGESVFHGLRLTFLDILAEYEHLLPLSLPLPPEVRSIVSLPTDWREQHLPMALLLDYSSQYLLHDEIQLADERYACPEYVPRLAGLFLPFLPFLLPHAKALRERYLHERREILLVWLWLLDSIPHVHLRSWWQKETRSRLLFFFDALLLALDTFNARLPPPSHLLPRSPRILSPSIWAPSITLATMYVGKETIEEKIAEGKIAAASTNATKALLESFYTEVGSTSRVGAAGRRTYTSLREKRVAARAQGQAAKEGDQRHFRATLEKRHTTQVSSEPKYLFSPLIEKNLSVQVQRVVVATIGEFMSCFKTELFGPAGSGLMAKLFEVLKCLLQRNQAVDQVGCVYGVGGEPRQGPVLPQHQLRGRDLPAAHHALSLPAHALRRHAAAFLALLMKQNYDEVRKNFTRVKVQVTIALSALVGRGIRDDQYLMDALQFMTKAARHLEAQDHAEVPRPFAAQVEDLAGRLHTILRDSVKINQHANDPEMMADLYFRISKSYANTPDLRITWLINLANFHALRLNWAEAGQCALHMGALISEYLALKRGAPDATQVALPKNCHAFLGISPNVVEEALTEISMVGGGEEGMCESQLFSDRGLVSVLLDAVDYFKKGALYEIAVEARTLPPVYKIILPAHEAARDYRALSRAHADLQAIYQDIASANELQSRMLGSFYRVGFFGAGFDELDGQEFIYKEPKITRLGEITERLLEQFGERLGSERVRLWTSQGEVEREKLDPALCYIQITSVDAYFTPEEAQSRVTYFERYNNLQRFIFETPFTVGGGGQAGHVRDQWKRKTILTAENHFPYVKKRIPVRHKQETCLSPIANAVETIEGRAAAITAELQAEPSPNPNSLQGLLQGALLLQVHAGPREICKTFLVDDDEGACAYADADKLKLRVAFKALVEACGRALQTNSELIDAEGLALHEEMQRGFLELTHILAPVLHPAPTGASSSTS</sequence>
<feature type="region of interest" description="Disordered" evidence="3">
    <location>
        <begin position="1"/>
        <end position="27"/>
    </location>
</feature>
<dbReference type="OrthoDB" id="47328at2759"/>
<accession>L8GU77</accession>
<dbReference type="InterPro" id="IPR046769">
    <property type="entry name" value="DOCKER_Lobe_A"/>
</dbReference>
<feature type="domain" description="DOCKER" evidence="5">
    <location>
        <begin position="1359"/>
        <end position="1810"/>
    </location>
</feature>
<evidence type="ECO:0000259" key="5">
    <source>
        <dbReference type="PROSITE" id="PS51651"/>
    </source>
</evidence>
<dbReference type="InterPro" id="IPR027007">
    <property type="entry name" value="C2_DOCK-type_domain"/>
</dbReference>
<dbReference type="InterPro" id="IPR027357">
    <property type="entry name" value="DOCKER_dom"/>
</dbReference>
<dbReference type="InterPro" id="IPR046770">
    <property type="entry name" value="DOCKER_Lobe_B"/>
</dbReference>
<dbReference type="InterPro" id="IPR021816">
    <property type="entry name" value="DOCK_C/D_N"/>
</dbReference>
<dbReference type="GeneID" id="14916885"/>
<dbReference type="VEuPathDB" id="AmoebaDB:ACA1_178070"/>